<reference evidence="2 3" key="1">
    <citation type="submission" date="2016-01" db="EMBL/GenBank/DDBJ databases">
        <title>Amycolatopsis coloradensis genome sequencing and assembly.</title>
        <authorList>
            <person name="Mayilraj S."/>
        </authorList>
    </citation>
    <scope>NUCLEOTIDE SEQUENCE [LARGE SCALE GENOMIC DNA]</scope>
    <source>
        <strain evidence="2 3">DSM 44225</strain>
    </source>
</reference>
<keyword evidence="1" id="KW-1133">Transmembrane helix</keyword>
<accession>A0A1R0KQX5</accession>
<dbReference type="OrthoDB" id="9891484at2"/>
<keyword evidence="3" id="KW-1185">Reference proteome</keyword>
<keyword evidence="1" id="KW-0812">Transmembrane</keyword>
<dbReference type="Proteomes" id="UP000187486">
    <property type="component" value="Unassembled WGS sequence"/>
</dbReference>
<feature type="transmembrane region" description="Helical" evidence="1">
    <location>
        <begin position="12"/>
        <end position="35"/>
    </location>
</feature>
<sequence>MGSEQSVRYEVPYFPATVVGFALLWLTGLGVTLFSRPLHPLGLLILSGLFVLTVCVGLIKSRYVVRVVAFTETQVRLESRAVAWTVPIVDLRAVRLTHSGDTSSGYQTTSLLLDWRDGYRSVVCDHDPEMGRTLVRVLPAQVVVNEQWNELQEPSTG</sequence>
<evidence type="ECO:0000313" key="2">
    <source>
        <dbReference type="EMBL" id="OLZ50090.1"/>
    </source>
</evidence>
<proteinExistence type="predicted"/>
<dbReference type="AlphaFoldDB" id="A0A1R0KQX5"/>
<name>A0A1R0KQX5_9PSEU</name>
<gene>
    <name evidence="2" type="ORF">BS329_20950</name>
</gene>
<protein>
    <submittedName>
        <fullName evidence="2">Uncharacterized protein</fullName>
    </submittedName>
</protein>
<dbReference type="EMBL" id="MQUQ01000011">
    <property type="protein sequence ID" value="OLZ50090.1"/>
    <property type="molecule type" value="Genomic_DNA"/>
</dbReference>
<evidence type="ECO:0000256" key="1">
    <source>
        <dbReference type="SAM" id="Phobius"/>
    </source>
</evidence>
<feature type="transmembrane region" description="Helical" evidence="1">
    <location>
        <begin position="41"/>
        <end position="59"/>
    </location>
</feature>
<evidence type="ECO:0000313" key="3">
    <source>
        <dbReference type="Proteomes" id="UP000187486"/>
    </source>
</evidence>
<organism evidence="2 3">
    <name type="scientific">Amycolatopsis coloradensis</name>
    <dbReference type="NCBI Taxonomy" id="76021"/>
    <lineage>
        <taxon>Bacteria</taxon>
        <taxon>Bacillati</taxon>
        <taxon>Actinomycetota</taxon>
        <taxon>Actinomycetes</taxon>
        <taxon>Pseudonocardiales</taxon>
        <taxon>Pseudonocardiaceae</taxon>
        <taxon>Amycolatopsis</taxon>
    </lineage>
</organism>
<dbReference type="RefSeq" id="WP_076162944.1">
    <property type="nucleotide sequence ID" value="NZ_JBEZVB010000040.1"/>
</dbReference>
<comment type="caution">
    <text evidence="2">The sequence shown here is derived from an EMBL/GenBank/DDBJ whole genome shotgun (WGS) entry which is preliminary data.</text>
</comment>
<keyword evidence="1" id="KW-0472">Membrane</keyword>